<protein>
    <submittedName>
        <fullName evidence="2">Transposase</fullName>
    </submittedName>
</protein>
<dbReference type="InterPro" id="IPR036515">
    <property type="entry name" value="Transposase_17_sf"/>
</dbReference>
<keyword evidence="3" id="KW-1185">Reference proteome</keyword>
<dbReference type="EMBL" id="JABBFX010000001">
    <property type="protein sequence ID" value="NML45753.1"/>
    <property type="molecule type" value="Genomic_DNA"/>
</dbReference>
<feature type="domain" description="Transposase IS200-like" evidence="1">
    <location>
        <begin position="9"/>
        <end position="132"/>
    </location>
</feature>
<dbReference type="PANTHER" id="PTHR36966:SF1">
    <property type="entry name" value="REP-ASSOCIATED TYROSINE TRANSPOSASE"/>
    <property type="match status" value="1"/>
</dbReference>
<accession>A0A848HBA0</accession>
<name>A0A848HBA0_9BURK</name>
<dbReference type="PANTHER" id="PTHR36966">
    <property type="entry name" value="REP-ASSOCIATED TYROSINE TRANSPOSASE"/>
    <property type="match status" value="1"/>
</dbReference>
<gene>
    <name evidence="2" type="ORF">HHL11_18540</name>
</gene>
<dbReference type="GO" id="GO:0006313">
    <property type="term" value="P:DNA transposition"/>
    <property type="evidence" value="ECO:0007669"/>
    <property type="project" value="InterPro"/>
</dbReference>
<dbReference type="SUPFAM" id="SSF143422">
    <property type="entry name" value="Transposase IS200-like"/>
    <property type="match status" value="1"/>
</dbReference>
<dbReference type="AlphaFoldDB" id="A0A848HBA0"/>
<organism evidence="2 3">
    <name type="scientific">Ramlibacter agri</name>
    <dbReference type="NCBI Taxonomy" id="2728837"/>
    <lineage>
        <taxon>Bacteria</taxon>
        <taxon>Pseudomonadati</taxon>
        <taxon>Pseudomonadota</taxon>
        <taxon>Betaproteobacteria</taxon>
        <taxon>Burkholderiales</taxon>
        <taxon>Comamonadaceae</taxon>
        <taxon>Ramlibacter</taxon>
    </lineage>
</organism>
<dbReference type="Gene3D" id="3.30.70.1290">
    <property type="entry name" value="Transposase IS200-like"/>
    <property type="match status" value="1"/>
</dbReference>
<dbReference type="GO" id="GO:0043565">
    <property type="term" value="F:sequence-specific DNA binding"/>
    <property type="evidence" value="ECO:0007669"/>
    <property type="project" value="TreeGrafter"/>
</dbReference>
<dbReference type="SMART" id="SM01321">
    <property type="entry name" value="Y1_Tnp"/>
    <property type="match status" value="1"/>
</dbReference>
<dbReference type="InterPro" id="IPR002686">
    <property type="entry name" value="Transposase_17"/>
</dbReference>
<evidence type="ECO:0000313" key="2">
    <source>
        <dbReference type="EMBL" id="NML45753.1"/>
    </source>
</evidence>
<dbReference type="InterPro" id="IPR052715">
    <property type="entry name" value="RAYT_transposase"/>
</dbReference>
<dbReference type="Proteomes" id="UP000541185">
    <property type="component" value="Unassembled WGS sequence"/>
</dbReference>
<dbReference type="RefSeq" id="WP_169419824.1">
    <property type="nucleotide sequence ID" value="NZ_JABBFX010000001.1"/>
</dbReference>
<evidence type="ECO:0000313" key="3">
    <source>
        <dbReference type="Proteomes" id="UP000541185"/>
    </source>
</evidence>
<evidence type="ECO:0000259" key="1">
    <source>
        <dbReference type="SMART" id="SM01321"/>
    </source>
</evidence>
<reference evidence="2 3" key="1">
    <citation type="submission" date="2020-04" db="EMBL/GenBank/DDBJ databases">
        <title>Ramlibacter sp. G-1-2-2 isolated from soil.</title>
        <authorList>
            <person name="Dahal R.H."/>
        </authorList>
    </citation>
    <scope>NUCLEOTIDE SEQUENCE [LARGE SCALE GENOMIC DNA]</scope>
    <source>
        <strain evidence="2 3">G-1-2-2</strain>
    </source>
</reference>
<dbReference type="NCBIfam" id="NF047646">
    <property type="entry name" value="REP_Tyr_transpos"/>
    <property type="match status" value="1"/>
</dbReference>
<comment type="caution">
    <text evidence="2">The sequence shown here is derived from an EMBL/GenBank/DDBJ whole genome shotgun (WGS) entry which is preliminary data.</text>
</comment>
<dbReference type="GO" id="GO:0004803">
    <property type="term" value="F:transposase activity"/>
    <property type="evidence" value="ECO:0007669"/>
    <property type="project" value="InterPro"/>
</dbReference>
<sequence>MRRYIRANTTGATSFFTVTLRDRGMRTLVDYVVDLRTAFAQVKQRHPFAIDAMVVLPEHLHTIWTLPEGDADFGMRWMLIKQAFTHRLSASGVEPAPRRQRGDRSLWQARCWEHAIRDEDDFARHVDYIHFNPVKHGWVLQASDWPYSSLHRYVRDGVLQQHWGIGGPIEGEFGE</sequence>
<proteinExistence type="predicted"/>